<dbReference type="Pfam" id="PF13442">
    <property type="entry name" value="Cytochrome_CBB3"/>
    <property type="match status" value="1"/>
</dbReference>
<comment type="caution">
    <text evidence="7">The sequence shown here is derived from an EMBL/GenBank/DDBJ whole genome shotgun (WGS) entry which is preliminary data.</text>
</comment>
<dbReference type="Gene3D" id="1.10.760.10">
    <property type="entry name" value="Cytochrome c-like domain"/>
    <property type="match status" value="1"/>
</dbReference>
<dbReference type="InterPro" id="IPR009056">
    <property type="entry name" value="Cyt_c-like_dom"/>
</dbReference>
<evidence type="ECO:0000256" key="2">
    <source>
        <dbReference type="ARBA" id="ARBA00022723"/>
    </source>
</evidence>
<name>A0A2W5KB39_ANCNO</name>
<protein>
    <submittedName>
        <fullName evidence="7">Cytochrome C biogenesis protein CcdA</fullName>
    </submittedName>
</protein>
<evidence type="ECO:0000256" key="4">
    <source>
        <dbReference type="PROSITE-ProRule" id="PRU00433"/>
    </source>
</evidence>
<dbReference type="AlphaFoldDB" id="A0A2W5KB39"/>
<keyword evidence="2 4" id="KW-0479">Metal-binding</keyword>
<accession>A0A2W5KB39</accession>
<reference evidence="7 8" key="1">
    <citation type="submission" date="2017-08" db="EMBL/GenBank/DDBJ databases">
        <title>Infants hospitalized years apart are colonized by the same room-sourced microbial strains.</title>
        <authorList>
            <person name="Brooks B."/>
            <person name="Olm M.R."/>
            <person name="Firek B.A."/>
            <person name="Baker R."/>
            <person name="Thomas B.C."/>
            <person name="Morowitz M.J."/>
            <person name="Banfield J.F."/>
        </authorList>
    </citation>
    <scope>NUCLEOTIDE SEQUENCE [LARGE SCALE GENOMIC DNA]</scope>
    <source>
        <strain evidence="7">S2_005_003_R2_43</strain>
    </source>
</reference>
<feature type="chain" id="PRO_5016002550" evidence="5">
    <location>
        <begin position="28"/>
        <end position="215"/>
    </location>
</feature>
<sequence>MRSRDRRAGLAALFLAHLVAAAPAAQAADYGKRPDAGFGKPVAEAELQLWNIDIATPTGGGLPAGEGTVPAGKAVYEAKCVACHGEKAAGGPVYGTLVGGVGSMTKSPRVLTPGSMYPYAPILFDYVRRAMPMDAPQSLTPDEVYAVAAYIYNLNGLVPDDFKMNAETMPKIAMPNRGAFIRDDRPDTHAERCMSDCKPIGTVADGYKDREAKPK</sequence>
<gene>
    <name evidence="7" type="ORF">DI565_12560</name>
</gene>
<evidence type="ECO:0000256" key="3">
    <source>
        <dbReference type="ARBA" id="ARBA00023004"/>
    </source>
</evidence>
<dbReference type="Proteomes" id="UP000249577">
    <property type="component" value="Unassembled WGS sequence"/>
</dbReference>
<dbReference type="InterPro" id="IPR036909">
    <property type="entry name" value="Cyt_c-like_dom_sf"/>
</dbReference>
<evidence type="ECO:0000313" key="8">
    <source>
        <dbReference type="Proteomes" id="UP000249577"/>
    </source>
</evidence>
<feature type="domain" description="Cytochrome c" evidence="6">
    <location>
        <begin position="67"/>
        <end position="155"/>
    </location>
</feature>
<evidence type="ECO:0000256" key="1">
    <source>
        <dbReference type="ARBA" id="ARBA00022617"/>
    </source>
</evidence>
<evidence type="ECO:0000256" key="5">
    <source>
        <dbReference type="SAM" id="SignalP"/>
    </source>
</evidence>
<keyword evidence="3 4" id="KW-0408">Iron</keyword>
<proteinExistence type="predicted"/>
<feature type="signal peptide" evidence="5">
    <location>
        <begin position="1"/>
        <end position="27"/>
    </location>
</feature>
<dbReference type="GO" id="GO:0020037">
    <property type="term" value="F:heme binding"/>
    <property type="evidence" value="ECO:0007669"/>
    <property type="project" value="InterPro"/>
</dbReference>
<keyword evidence="1 4" id="KW-0349">Heme</keyword>
<evidence type="ECO:0000259" key="6">
    <source>
        <dbReference type="PROSITE" id="PS51007"/>
    </source>
</evidence>
<dbReference type="SUPFAM" id="SSF46626">
    <property type="entry name" value="Cytochrome c"/>
    <property type="match status" value="1"/>
</dbReference>
<evidence type="ECO:0000313" key="7">
    <source>
        <dbReference type="EMBL" id="PZQ14252.1"/>
    </source>
</evidence>
<organism evidence="7 8">
    <name type="scientific">Ancylobacter novellus</name>
    <name type="common">Thiobacillus novellus</name>
    <dbReference type="NCBI Taxonomy" id="921"/>
    <lineage>
        <taxon>Bacteria</taxon>
        <taxon>Pseudomonadati</taxon>
        <taxon>Pseudomonadota</taxon>
        <taxon>Alphaproteobacteria</taxon>
        <taxon>Hyphomicrobiales</taxon>
        <taxon>Xanthobacteraceae</taxon>
        <taxon>Ancylobacter</taxon>
    </lineage>
</organism>
<dbReference type="GO" id="GO:0046872">
    <property type="term" value="F:metal ion binding"/>
    <property type="evidence" value="ECO:0007669"/>
    <property type="project" value="UniProtKB-KW"/>
</dbReference>
<keyword evidence="5" id="KW-0732">Signal</keyword>
<dbReference type="GO" id="GO:0009055">
    <property type="term" value="F:electron transfer activity"/>
    <property type="evidence" value="ECO:0007669"/>
    <property type="project" value="InterPro"/>
</dbReference>
<dbReference type="EMBL" id="QFPN01000006">
    <property type="protein sequence ID" value="PZQ14252.1"/>
    <property type="molecule type" value="Genomic_DNA"/>
</dbReference>
<dbReference type="PROSITE" id="PS51007">
    <property type="entry name" value="CYTC"/>
    <property type="match status" value="1"/>
</dbReference>